<feature type="compositionally biased region" description="Acidic residues" evidence="1">
    <location>
        <begin position="267"/>
        <end position="278"/>
    </location>
</feature>
<dbReference type="AlphaFoldDB" id="A0A2W7MUT0"/>
<dbReference type="EMBL" id="QKZL01000027">
    <property type="protein sequence ID" value="PZX11895.1"/>
    <property type="molecule type" value="Genomic_DNA"/>
</dbReference>
<dbReference type="Proteomes" id="UP000248916">
    <property type="component" value="Unassembled WGS sequence"/>
</dbReference>
<feature type="region of interest" description="Disordered" evidence="1">
    <location>
        <begin position="216"/>
        <end position="284"/>
    </location>
</feature>
<keyword evidence="3" id="KW-1185">Reference proteome</keyword>
<reference evidence="2 3" key="1">
    <citation type="submission" date="2018-06" db="EMBL/GenBank/DDBJ databases">
        <title>Genomic Encyclopedia of Archaeal and Bacterial Type Strains, Phase II (KMG-II): from individual species to whole genera.</title>
        <authorList>
            <person name="Goeker M."/>
        </authorList>
    </citation>
    <scope>NUCLEOTIDE SEQUENCE [LARGE SCALE GENOMIC DNA]</scope>
    <source>
        <strain evidence="2 3">DSM 22009</strain>
    </source>
</reference>
<evidence type="ECO:0000256" key="1">
    <source>
        <dbReference type="SAM" id="MobiDB-lite"/>
    </source>
</evidence>
<feature type="region of interest" description="Disordered" evidence="1">
    <location>
        <begin position="154"/>
        <end position="200"/>
    </location>
</feature>
<organism evidence="2 3">
    <name type="scientific">Palleronia aestuarii</name>
    <dbReference type="NCBI Taxonomy" id="568105"/>
    <lineage>
        <taxon>Bacteria</taxon>
        <taxon>Pseudomonadati</taxon>
        <taxon>Pseudomonadota</taxon>
        <taxon>Alphaproteobacteria</taxon>
        <taxon>Rhodobacterales</taxon>
        <taxon>Roseobacteraceae</taxon>
        <taxon>Palleronia</taxon>
    </lineage>
</organism>
<feature type="compositionally biased region" description="Acidic residues" evidence="1">
    <location>
        <begin position="240"/>
        <end position="258"/>
    </location>
</feature>
<protein>
    <submittedName>
        <fullName evidence="2">Uncharacterized protein</fullName>
    </submittedName>
</protein>
<gene>
    <name evidence="2" type="ORF">LX81_03771</name>
</gene>
<comment type="caution">
    <text evidence="2">The sequence shown here is derived from an EMBL/GenBank/DDBJ whole genome shotgun (WGS) entry which is preliminary data.</text>
</comment>
<feature type="non-terminal residue" evidence="2">
    <location>
        <position position="284"/>
    </location>
</feature>
<sequence>MTYLAPIGPDVAAFLEAERFTAEDFQAGDGSMIGGIGPVEIAAQITGLRTNADFYLDQDTRFDSLRDLAANASVTGNASAGGSAVDPSTAEQGIGTVAEPLRARAMPPNAPNDAADDAVTSARTDIRTSAQNAGEAIPVGSADPGEQLEVDVQTEPDAPGTNETSEGEVETPGQTVSGPPGDGDPAPVGESSFDADVIGEYLPASETGPAALITPDQTAMLDPVEADDGAIGAISGPGSDGDEGAVEEPEENAPDDVALDGGNDGDGIPEENDGDDSGDTTAGD</sequence>
<evidence type="ECO:0000313" key="2">
    <source>
        <dbReference type="EMBL" id="PZX11895.1"/>
    </source>
</evidence>
<accession>A0A2W7MUT0</accession>
<proteinExistence type="predicted"/>
<evidence type="ECO:0000313" key="3">
    <source>
        <dbReference type="Proteomes" id="UP000248916"/>
    </source>
</evidence>
<name>A0A2W7MUT0_9RHOB</name>